<reference evidence="2 3" key="1">
    <citation type="submission" date="2019-02" db="EMBL/GenBank/DDBJ databases">
        <title>Deep-cultivation of Planctomycetes and their phenomic and genomic characterization uncovers novel biology.</title>
        <authorList>
            <person name="Wiegand S."/>
            <person name="Jogler M."/>
            <person name="Boedeker C."/>
            <person name="Pinto D."/>
            <person name="Vollmers J."/>
            <person name="Rivas-Marin E."/>
            <person name="Kohn T."/>
            <person name="Peeters S.H."/>
            <person name="Heuer A."/>
            <person name="Rast P."/>
            <person name="Oberbeckmann S."/>
            <person name="Bunk B."/>
            <person name="Jeske O."/>
            <person name="Meyerdierks A."/>
            <person name="Storesund J.E."/>
            <person name="Kallscheuer N."/>
            <person name="Luecker S."/>
            <person name="Lage O.M."/>
            <person name="Pohl T."/>
            <person name="Merkel B.J."/>
            <person name="Hornburger P."/>
            <person name="Mueller R.-W."/>
            <person name="Bruemmer F."/>
            <person name="Labrenz M."/>
            <person name="Spormann A.M."/>
            <person name="Op den Camp H."/>
            <person name="Overmann J."/>
            <person name="Amann R."/>
            <person name="Jetten M.S.M."/>
            <person name="Mascher T."/>
            <person name="Medema M.H."/>
            <person name="Devos D.P."/>
            <person name="Kaster A.-K."/>
            <person name="Ovreas L."/>
            <person name="Rohde M."/>
            <person name="Galperin M.Y."/>
            <person name="Jogler C."/>
        </authorList>
    </citation>
    <scope>NUCLEOTIDE SEQUENCE [LARGE SCALE GENOMIC DNA]</scope>
    <source>
        <strain evidence="2 3">Pla163</strain>
    </source>
</reference>
<evidence type="ECO:0000259" key="1">
    <source>
        <dbReference type="PROSITE" id="PS51094"/>
    </source>
</evidence>
<name>A0A518CZZ0_9BACT</name>
<organism evidence="2 3">
    <name type="scientific">Rohdeia mirabilis</name>
    <dbReference type="NCBI Taxonomy" id="2528008"/>
    <lineage>
        <taxon>Bacteria</taxon>
        <taxon>Pseudomonadati</taxon>
        <taxon>Planctomycetota</taxon>
        <taxon>Planctomycetia</taxon>
        <taxon>Planctomycetia incertae sedis</taxon>
        <taxon>Rohdeia</taxon>
    </lineage>
</organism>
<protein>
    <submittedName>
        <fullName evidence="2">PTS system fructose-specific EIIABC component</fullName>
    </submittedName>
</protein>
<dbReference type="GO" id="GO:0030295">
    <property type="term" value="F:protein kinase activator activity"/>
    <property type="evidence" value="ECO:0007669"/>
    <property type="project" value="TreeGrafter"/>
</dbReference>
<dbReference type="Gene3D" id="3.40.930.10">
    <property type="entry name" value="Mannitol-specific EII, Chain A"/>
    <property type="match status" value="1"/>
</dbReference>
<dbReference type="CDD" id="cd00211">
    <property type="entry name" value="PTS_IIA_fru"/>
    <property type="match status" value="1"/>
</dbReference>
<evidence type="ECO:0000313" key="3">
    <source>
        <dbReference type="Proteomes" id="UP000319342"/>
    </source>
</evidence>
<keyword evidence="3" id="KW-1185">Reference proteome</keyword>
<dbReference type="Proteomes" id="UP000319342">
    <property type="component" value="Chromosome"/>
</dbReference>
<accession>A0A518CZZ0</accession>
<dbReference type="InterPro" id="IPR002178">
    <property type="entry name" value="PTS_EIIA_type-2_dom"/>
</dbReference>
<sequence>MLTRFTDLLSDDDVVLPLVAKDKWDAIEVLLRHIDAAGHVPAGQLGAYREAVLARERSMSTGMERGIAIPHAAVDGLDRLVGAFGVVKSSTGLAFDAIDAQPTTMVVLLLVPRNQKLQHISTLADIARLLSREEVRDAIVECAEPAGVWRVLASAENGD</sequence>
<dbReference type="PROSITE" id="PS51094">
    <property type="entry name" value="PTS_EIIA_TYPE_2"/>
    <property type="match status" value="1"/>
</dbReference>
<dbReference type="OrthoDB" id="233552at2"/>
<proteinExistence type="predicted"/>
<dbReference type="RefSeq" id="WP_145186895.1">
    <property type="nucleotide sequence ID" value="NZ_CP036290.1"/>
</dbReference>
<dbReference type="SUPFAM" id="SSF55804">
    <property type="entry name" value="Phoshotransferase/anion transport protein"/>
    <property type="match status" value="1"/>
</dbReference>
<dbReference type="PANTHER" id="PTHR47738">
    <property type="entry name" value="PTS SYSTEM FRUCTOSE-LIKE EIIA COMPONENT-RELATED"/>
    <property type="match status" value="1"/>
</dbReference>
<evidence type="ECO:0000313" key="2">
    <source>
        <dbReference type="EMBL" id="QDU84765.1"/>
    </source>
</evidence>
<dbReference type="InterPro" id="IPR051541">
    <property type="entry name" value="PTS_SugarTrans_NitroReg"/>
</dbReference>
<dbReference type="InterPro" id="IPR016152">
    <property type="entry name" value="PTrfase/Anion_transptr"/>
</dbReference>
<dbReference type="AlphaFoldDB" id="A0A518CZZ0"/>
<dbReference type="Pfam" id="PF00359">
    <property type="entry name" value="PTS_EIIA_2"/>
    <property type="match status" value="1"/>
</dbReference>
<dbReference type="PANTHER" id="PTHR47738:SF1">
    <property type="entry name" value="NITROGEN REGULATORY PROTEIN"/>
    <property type="match status" value="1"/>
</dbReference>
<dbReference type="EMBL" id="CP036290">
    <property type="protein sequence ID" value="QDU84765.1"/>
    <property type="molecule type" value="Genomic_DNA"/>
</dbReference>
<feature type="domain" description="PTS EIIA type-2" evidence="1">
    <location>
        <begin position="7"/>
        <end position="155"/>
    </location>
</feature>
<gene>
    <name evidence="2" type="primary">fruA</name>
    <name evidence="2" type="ORF">Pla163_18790</name>
</gene>